<dbReference type="RefSeq" id="XP_013257973.1">
    <property type="nucleotide sequence ID" value="XM_013402519.1"/>
</dbReference>
<accession>A0A072P7X3</accession>
<dbReference type="STRING" id="1182545.A0A072P7X3"/>
<dbReference type="EMBL" id="AMGV01000007">
    <property type="protein sequence ID" value="KEF55383.1"/>
    <property type="molecule type" value="Genomic_DNA"/>
</dbReference>
<feature type="compositionally biased region" description="Pro residues" evidence="1">
    <location>
        <begin position="10"/>
        <end position="24"/>
    </location>
</feature>
<dbReference type="OrthoDB" id="4851482at2759"/>
<evidence type="ECO:0000256" key="1">
    <source>
        <dbReference type="SAM" id="MobiDB-lite"/>
    </source>
</evidence>
<dbReference type="HOGENOM" id="CLU_471744_0_0_1"/>
<protein>
    <submittedName>
        <fullName evidence="2">Uncharacterized protein</fullName>
    </submittedName>
</protein>
<organism evidence="2 3">
    <name type="scientific">Exophiala aquamarina CBS 119918</name>
    <dbReference type="NCBI Taxonomy" id="1182545"/>
    <lineage>
        <taxon>Eukaryota</taxon>
        <taxon>Fungi</taxon>
        <taxon>Dikarya</taxon>
        <taxon>Ascomycota</taxon>
        <taxon>Pezizomycotina</taxon>
        <taxon>Eurotiomycetes</taxon>
        <taxon>Chaetothyriomycetidae</taxon>
        <taxon>Chaetothyriales</taxon>
        <taxon>Herpotrichiellaceae</taxon>
        <taxon>Exophiala</taxon>
    </lineage>
</organism>
<feature type="region of interest" description="Disordered" evidence="1">
    <location>
        <begin position="523"/>
        <end position="578"/>
    </location>
</feature>
<keyword evidence="3" id="KW-1185">Reference proteome</keyword>
<sequence>MASQGSSGAPNPPPTLPFAAPPPAHNQDTCPLITSKRNARFAAMQVYNHTITIPEDERGHTDYLHLGLDDILTNAQCMSSGADTGTQFSSFEAAQEYRKLLLAREPHTDLTIPRTQAQQRAHVMALFKAFKCIPAECEDRDDMKKWFIEQRHNNQLVEIKCWEILQECVTRSMRSTNLVEAHEPNKFKFKAGKMTFAERFNIIKETMAVSKTICKHLFDVSFVLKFVDDPAHNRARVESNRVLNGKKAEIMKRGKQEQAKDKDKQAKRPRLFRSVSADAESGEEMDDLEDSDYGETPEKQSTPRKTRSTRNRASSRAPATAFHSTAPAGSMSAPQMRPNMYTPGRMNLGNVLSPYEQSPLASYGSSTGTDRMIDFTSSGDDQFMLAANSLNGHHPRGMHYQQQRAQTPTLLSSPFSPVIHGGMMYASQNPAQQIMRPESAMSQHTLFQPMHDAAEPWNPLVPARYANGGSGFYNGNGTTSGFSMTPGEPAMLTAPAWNPPSTPVRGDDNSDWARYDSAASRFPQQLSPTPHRPGGYIVPEEITQVEQDEQEQQKVDPALTGREGFNSDNVNEEESLYD</sequence>
<feature type="region of interest" description="Disordered" evidence="1">
    <location>
        <begin position="1"/>
        <end position="27"/>
    </location>
</feature>
<comment type="caution">
    <text evidence="2">The sequence shown here is derived from an EMBL/GenBank/DDBJ whole genome shotgun (WGS) entry which is preliminary data.</text>
</comment>
<evidence type="ECO:0000313" key="3">
    <source>
        <dbReference type="Proteomes" id="UP000027920"/>
    </source>
</evidence>
<dbReference type="AlphaFoldDB" id="A0A072P7X3"/>
<dbReference type="Proteomes" id="UP000027920">
    <property type="component" value="Unassembled WGS sequence"/>
</dbReference>
<feature type="compositionally biased region" description="Acidic residues" evidence="1">
    <location>
        <begin position="280"/>
        <end position="295"/>
    </location>
</feature>
<dbReference type="VEuPathDB" id="FungiDB:A1O9_08133"/>
<dbReference type="GeneID" id="25283046"/>
<feature type="compositionally biased region" description="Basic and acidic residues" evidence="1">
    <location>
        <begin position="246"/>
        <end position="266"/>
    </location>
</feature>
<proteinExistence type="predicted"/>
<evidence type="ECO:0000313" key="2">
    <source>
        <dbReference type="EMBL" id="KEF55383.1"/>
    </source>
</evidence>
<name>A0A072P7X3_9EURO</name>
<feature type="compositionally biased region" description="Low complexity" evidence="1">
    <location>
        <begin position="311"/>
        <end position="321"/>
    </location>
</feature>
<gene>
    <name evidence="2" type="ORF">A1O9_08133</name>
</gene>
<reference evidence="2 3" key="1">
    <citation type="submission" date="2013-03" db="EMBL/GenBank/DDBJ databases">
        <title>The Genome Sequence of Exophiala aquamarina CBS 119918.</title>
        <authorList>
            <consortium name="The Broad Institute Genomics Platform"/>
            <person name="Cuomo C."/>
            <person name="de Hoog S."/>
            <person name="Gorbushina A."/>
            <person name="Walker B."/>
            <person name="Young S.K."/>
            <person name="Zeng Q."/>
            <person name="Gargeya S."/>
            <person name="Fitzgerald M."/>
            <person name="Haas B."/>
            <person name="Abouelleil A."/>
            <person name="Allen A.W."/>
            <person name="Alvarado L."/>
            <person name="Arachchi H.M."/>
            <person name="Berlin A.M."/>
            <person name="Chapman S.B."/>
            <person name="Gainer-Dewar J."/>
            <person name="Goldberg J."/>
            <person name="Griggs A."/>
            <person name="Gujja S."/>
            <person name="Hansen M."/>
            <person name="Howarth C."/>
            <person name="Imamovic A."/>
            <person name="Ireland A."/>
            <person name="Larimer J."/>
            <person name="McCowan C."/>
            <person name="Murphy C."/>
            <person name="Pearson M."/>
            <person name="Poon T.W."/>
            <person name="Priest M."/>
            <person name="Roberts A."/>
            <person name="Saif S."/>
            <person name="Shea T."/>
            <person name="Sisk P."/>
            <person name="Sykes S."/>
            <person name="Wortman J."/>
            <person name="Nusbaum C."/>
            <person name="Birren B."/>
        </authorList>
    </citation>
    <scope>NUCLEOTIDE SEQUENCE [LARGE SCALE GENOMIC DNA]</scope>
    <source>
        <strain evidence="2 3">CBS 119918</strain>
    </source>
</reference>
<feature type="region of interest" description="Disordered" evidence="1">
    <location>
        <begin position="246"/>
        <end position="345"/>
    </location>
</feature>